<comment type="caution">
    <text evidence="1">The sequence shown here is derived from an EMBL/GenBank/DDBJ whole genome shotgun (WGS) entry which is preliminary data.</text>
</comment>
<gene>
    <name evidence="1" type="ORF">TIFTF001_052465</name>
</gene>
<protein>
    <submittedName>
        <fullName evidence="1">Uncharacterized protein</fullName>
    </submittedName>
</protein>
<accession>A0AA88JHF0</accession>
<organism evidence="1 2">
    <name type="scientific">Ficus carica</name>
    <name type="common">Common fig</name>
    <dbReference type="NCBI Taxonomy" id="3494"/>
    <lineage>
        <taxon>Eukaryota</taxon>
        <taxon>Viridiplantae</taxon>
        <taxon>Streptophyta</taxon>
        <taxon>Embryophyta</taxon>
        <taxon>Tracheophyta</taxon>
        <taxon>Spermatophyta</taxon>
        <taxon>Magnoliopsida</taxon>
        <taxon>eudicotyledons</taxon>
        <taxon>Gunneridae</taxon>
        <taxon>Pentapetalae</taxon>
        <taxon>rosids</taxon>
        <taxon>fabids</taxon>
        <taxon>Rosales</taxon>
        <taxon>Moraceae</taxon>
        <taxon>Ficeae</taxon>
        <taxon>Ficus</taxon>
    </lineage>
</organism>
<dbReference type="Proteomes" id="UP001187192">
    <property type="component" value="Unassembled WGS sequence"/>
</dbReference>
<dbReference type="EMBL" id="BTGU01011004">
    <property type="protein sequence ID" value="GMN74809.1"/>
    <property type="molecule type" value="Genomic_DNA"/>
</dbReference>
<name>A0AA88JHF0_FICCA</name>
<reference evidence="1" key="1">
    <citation type="submission" date="2023-07" db="EMBL/GenBank/DDBJ databases">
        <title>draft genome sequence of fig (Ficus carica).</title>
        <authorList>
            <person name="Takahashi T."/>
            <person name="Nishimura K."/>
        </authorList>
    </citation>
    <scope>NUCLEOTIDE SEQUENCE</scope>
</reference>
<keyword evidence="2" id="KW-1185">Reference proteome</keyword>
<proteinExistence type="predicted"/>
<dbReference type="AlphaFoldDB" id="A0AA88JHF0"/>
<evidence type="ECO:0000313" key="2">
    <source>
        <dbReference type="Proteomes" id="UP001187192"/>
    </source>
</evidence>
<evidence type="ECO:0000313" key="1">
    <source>
        <dbReference type="EMBL" id="GMN74809.1"/>
    </source>
</evidence>
<sequence>MFPLLEKTNLWMPPPLAAIHTSWSCLLFVKLDPSRRAGSSSAITLRLLELSSPP</sequence>